<accession>A0A671EID1</accession>
<reference evidence="2" key="4">
    <citation type="submission" date="2025-08" db="UniProtKB">
        <authorList>
            <consortium name="Ensembl"/>
        </authorList>
    </citation>
    <scope>IDENTIFICATION</scope>
</reference>
<dbReference type="SMART" id="SM00248">
    <property type="entry name" value="ANK"/>
    <property type="match status" value="3"/>
</dbReference>
<dbReference type="AlphaFoldDB" id="A0A671EID1"/>
<sequence>MDLCAECGSLVPMNTPICVVCETPLALQLQPQASLRLKEKLICRTCGTGNPAHLKYCVTCERSLPSPQEPGIPACYSVCPKCRASNHPSARFCGSCGIYMKSSAKLSVDNRLALAAGEPGPFAESLNVPLRKPDIGTKKDIGTQTTGLFYPSGKLLAKKELEVASQKQRQEKMSDHKPLLTAISPGRGYWRKQLDHISAHLRSYAQNNPEFRALISEPRMGKLISATVHEDGYEVSIRLNYIQVSNKNLYLNKAMNFSDHFLSSVTEGGTGLFGSRSSLVSDCSQNTSDTTEKVKRTKNFNTKIFQEKKEQLTPENRLLLKEVGPTGGGRVSVIEQLLDEGADPNCCDDEDRPVVTVAVINKHHEVIPVLVQRGADINQQWGPLRNTALHEATLLGLAGRECVSALLRCNASIHKKNARGQTAHDLALTVGDGLTTSLFAAKSSLDDY</sequence>
<keyword evidence="3" id="KW-1185">Reference proteome</keyword>
<dbReference type="PANTHER" id="PTHR16058">
    <property type="entry name" value="DOUBLE ZINC RIBBON AND ANKYRIN REPEAT-CONTAINING PROTEIN 1"/>
    <property type="match status" value="1"/>
</dbReference>
<dbReference type="Pfam" id="PF12773">
    <property type="entry name" value="DZR"/>
    <property type="match status" value="1"/>
</dbReference>
<reference evidence="2 3" key="2">
    <citation type="journal article" date="2018" name="Annu Rev Anim Biosci">
        <title>Bat Biology, Genomes, and the Bat1K Project: To Generate Chromosome-Level Genomes for All Living Bat Species.</title>
        <authorList>
            <person name="Teeling E.C."/>
            <person name="Vernes S.C."/>
            <person name="Davalos L.M."/>
            <person name="Ray D.A."/>
            <person name="Gilbert M.T.P."/>
            <person name="Myers E."/>
        </authorList>
    </citation>
    <scope>NUCLEOTIDE SEQUENCE</scope>
</reference>
<dbReference type="GO" id="GO:0005929">
    <property type="term" value="C:cilium"/>
    <property type="evidence" value="ECO:0007669"/>
    <property type="project" value="UniProtKB-SubCell"/>
</dbReference>
<name>A0A671EID1_RHIFE</name>
<dbReference type="PANTHER" id="PTHR16058:SF4">
    <property type="entry name" value="DOUBLE ZINC RIBBON AND ANKYRIN REPEAT-CONTAINING PROTEIN 1"/>
    <property type="match status" value="1"/>
</dbReference>
<dbReference type="GO" id="GO:0008270">
    <property type="term" value="F:zinc ion binding"/>
    <property type="evidence" value="ECO:0007669"/>
    <property type="project" value="UniProtKB-KW"/>
</dbReference>
<evidence type="ECO:0000259" key="1">
    <source>
        <dbReference type="Pfam" id="PF12773"/>
    </source>
</evidence>
<feature type="domain" description="DZANK-type" evidence="1">
    <location>
        <begin position="43"/>
        <end position="97"/>
    </location>
</feature>
<dbReference type="Proteomes" id="UP000472240">
    <property type="component" value="Chromosome 23"/>
</dbReference>
<dbReference type="GeneTree" id="ENSGT00390000000549"/>
<reference evidence="2" key="5">
    <citation type="submission" date="2025-09" db="UniProtKB">
        <authorList>
            <consortium name="Ensembl"/>
        </authorList>
    </citation>
    <scope>IDENTIFICATION</scope>
</reference>
<protein>
    <submittedName>
        <fullName evidence="2">Double zinc ribbon and ankyrin repeat domains 1</fullName>
    </submittedName>
</protein>
<dbReference type="GO" id="GO:0042462">
    <property type="term" value="P:eye photoreceptor cell development"/>
    <property type="evidence" value="ECO:0007669"/>
    <property type="project" value="TreeGrafter"/>
</dbReference>
<dbReference type="InterPro" id="IPR052481">
    <property type="entry name" value="DZAN1"/>
</dbReference>
<reference evidence="3" key="3">
    <citation type="submission" date="2018-12" db="EMBL/GenBank/DDBJ databases">
        <title>G10K-VGP greater horseshoe bat female genome, primary haplotype.</title>
        <authorList>
            <person name="Teeling E."/>
            <person name="Myers G."/>
            <person name="Vernes S."/>
            <person name="Pippel M."/>
            <person name="Winkler S."/>
            <person name="Fedrigo O."/>
            <person name="Rhie A."/>
            <person name="Koren S."/>
            <person name="Phillippy A."/>
            <person name="Lewin H."/>
            <person name="Damas J."/>
            <person name="Howe K."/>
            <person name="Mountcastle J."/>
            <person name="Jarvis E.D."/>
        </authorList>
    </citation>
    <scope>NUCLEOTIDE SEQUENCE [LARGE SCALE GENOMIC DNA]</scope>
</reference>
<dbReference type="SUPFAM" id="SSF48403">
    <property type="entry name" value="Ankyrin repeat"/>
    <property type="match status" value="1"/>
</dbReference>
<dbReference type="InterPro" id="IPR025874">
    <property type="entry name" value="DZR"/>
</dbReference>
<dbReference type="Ensembl" id="ENSRFET00010014305.1">
    <property type="protein sequence ID" value="ENSRFEP00010013071.1"/>
    <property type="gene ID" value="ENSRFEG00010008657.1"/>
</dbReference>
<reference evidence="2 3" key="1">
    <citation type="journal article" date="2015" name="Annu Rev Anim Biosci">
        <title>The Genome 10K Project: a way forward.</title>
        <authorList>
            <person name="Koepfli K.P."/>
            <person name="Paten B."/>
            <person name="O'Brien S.J."/>
            <person name="Koepfli K.P."/>
            <person name="Paten B."/>
            <person name="Antunes A."/>
            <person name="Belov K."/>
            <person name="Bustamante C."/>
            <person name="Castoe T.A."/>
            <person name="Clawson H."/>
            <person name="Crawford A.J."/>
            <person name="Diekhans M."/>
            <person name="Distel D."/>
            <person name="Durbin R."/>
            <person name="Earl D."/>
            <person name="Fujita M.K."/>
            <person name="Gamble T."/>
            <person name="Georges A."/>
            <person name="Gemmell N."/>
            <person name="Gilbert M.T."/>
            <person name="Graves J.M."/>
            <person name="Green R.E."/>
            <person name="Hickey G."/>
            <person name="Jarvis E.D."/>
            <person name="Johnson W."/>
            <person name="Komissarov A."/>
            <person name="Korf I."/>
            <person name="Kuhn R."/>
            <person name="Larkin D.M."/>
            <person name="Lewin H."/>
            <person name="Lopez J.V."/>
            <person name="Ma J."/>
            <person name="Marques-Bonet T."/>
            <person name="Miller W."/>
            <person name="Murphy R."/>
            <person name="Pevzner P."/>
            <person name="Shapiro B."/>
            <person name="Steiner C."/>
            <person name="Tamazian G."/>
            <person name="Venkatesh B."/>
            <person name="Wang J."/>
            <person name="Wayne R."/>
            <person name="Wiley E."/>
            <person name="Yang H."/>
            <person name="Zhang G."/>
            <person name="Haussler D."/>
            <person name="Ryder O."/>
            <person name="O'Brien S.J."/>
        </authorList>
    </citation>
    <scope>NUCLEOTIDE SEQUENCE</scope>
</reference>
<evidence type="ECO:0000313" key="3">
    <source>
        <dbReference type="Proteomes" id="UP000472240"/>
    </source>
</evidence>
<dbReference type="InterPro" id="IPR002110">
    <property type="entry name" value="Ankyrin_rpt"/>
</dbReference>
<organism evidence="2 3">
    <name type="scientific">Rhinolophus ferrumequinum</name>
    <name type="common">Greater horseshoe bat</name>
    <dbReference type="NCBI Taxonomy" id="59479"/>
    <lineage>
        <taxon>Eukaryota</taxon>
        <taxon>Metazoa</taxon>
        <taxon>Chordata</taxon>
        <taxon>Craniata</taxon>
        <taxon>Vertebrata</taxon>
        <taxon>Euteleostomi</taxon>
        <taxon>Mammalia</taxon>
        <taxon>Eutheria</taxon>
        <taxon>Laurasiatheria</taxon>
        <taxon>Chiroptera</taxon>
        <taxon>Yinpterochiroptera</taxon>
        <taxon>Rhinolophoidea</taxon>
        <taxon>Rhinolophidae</taxon>
        <taxon>Rhinolophinae</taxon>
        <taxon>Rhinolophus</taxon>
    </lineage>
</organism>
<gene>
    <name evidence="2" type="primary">DZANK1</name>
</gene>
<evidence type="ECO:0000313" key="2">
    <source>
        <dbReference type="Ensembl" id="ENSRFEP00010013071.1"/>
    </source>
</evidence>
<dbReference type="Gene3D" id="1.25.40.20">
    <property type="entry name" value="Ankyrin repeat-containing domain"/>
    <property type="match status" value="1"/>
</dbReference>
<dbReference type="InterPro" id="IPR036770">
    <property type="entry name" value="Ankyrin_rpt-contain_sf"/>
</dbReference>
<dbReference type="Pfam" id="PF12796">
    <property type="entry name" value="Ank_2"/>
    <property type="match status" value="1"/>
</dbReference>
<proteinExistence type="predicted"/>